<dbReference type="InterPro" id="IPR040170">
    <property type="entry name" value="Cytosol_ACT"/>
</dbReference>
<dbReference type="SUPFAM" id="SSF54637">
    <property type="entry name" value="Thioesterase/thiol ester dehydrase-isomerase"/>
    <property type="match status" value="2"/>
</dbReference>
<proteinExistence type="inferred from homology"/>
<feature type="domain" description="HotDog ACOT-type" evidence="5">
    <location>
        <begin position="24"/>
        <end position="136"/>
    </location>
</feature>
<feature type="region of interest" description="Disordered" evidence="4">
    <location>
        <begin position="1"/>
        <end position="23"/>
    </location>
</feature>
<keyword evidence="2 3" id="KW-0378">Hydrolase</keyword>
<dbReference type="PANTHER" id="PTHR11049:SF24">
    <property type="entry name" value="CYTOSOLIC ACYL COENZYME A THIOESTER HYDROLASE"/>
    <property type="match status" value="1"/>
</dbReference>
<dbReference type="GO" id="GO:0009062">
    <property type="term" value="P:fatty acid catabolic process"/>
    <property type="evidence" value="ECO:0007669"/>
    <property type="project" value="TreeGrafter"/>
</dbReference>
<dbReference type="GO" id="GO:0006637">
    <property type="term" value="P:acyl-CoA metabolic process"/>
    <property type="evidence" value="ECO:0007669"/>
    <property type="project" value="TreeGrafter"/>
</dbReference>
<dbReference type="AlphaFoldDB" id="A0A0G3X9Y4"/>
<evidence type="ECO:0000313" key="7">
    <source>
        <dbReference type="Proteomes" id="UP000037643"/>
    </source>
</evidence>
<keyword evidence="7" id="KW-1185">Reference proteome</keyword>
<dbReference type="EMBL" id="CP011805">
    <property type="protein sequence ID" value="AKM07158.1"/>
    <property type="molecule type" value="Genomic_DNA"/>
</dbReference>
<dbReference type="PROSITE" id="PS51770">
    <property type="entry name" value="HOTDOG_ACOT"/>
    <property type="match status" value="2"/>
</dbReference>
<comment type="similarity">
    <text evidence="1">Belongs to the acyl coenzyme A hydrolase family.</text>
</comment>
<evidence type="ECO:0000259" key="5">
    <source>
        <dbReference type="PROSITE" id="PS51770"/>
    </source>
</evidence>
<dbReference type="PANTHER" id="PTHR11049">
    <property type="entry name" value="ACYL COENZYME A THIOESTER HYDROLASE"/>
    <property type="match status" value="1"/>
</dbReference>
<protein>
    <submittedName>
        <fullName evidence="6">Thioesterase</fullName>
    </submittedName>
</protein>
<name>A0A0G3X9Y4_9SPHN</name>
<dbReference type="Proteomes" id="UP000037643">
    <property type="component" value="Chromosome"/>
</dbReference>
<reference evidence="6 7" key="1">
    <citation type="submission" date="2015-06" db="EMBL/GenBank/DDBJ databases">
        <authorList>
            <person name="Kim K.M."/>
        </authorList>
    </citation>
    <scope>NUCLEOTIDE SEQUENCE [LARGE SCALE GENOMIC DNA]</scope>
    <source>
        <strain evidence="6 7">KCTC 22370</strain>
    </source>
</reference>
<organism evidence="6 7">
    <name type="scientific">Pelagerythrobacter marensis</name>
    <dbReference type="NCBI Taxonomy" id="543877"/>
    <lineage>
        <taxon>Bacteria</taxon>
        <taxon>Pseudomonadati</taxon>
        <taxon>Pseudomonadota</taxon>
        <taxon>Alphaproteobacteria</taxon>
        <taxon>Sphingomonadales</taxon>
        <taxon>Erythrobacteraceae</taxon>
        <taxon>Pelagerythrobacter</taxon>
    </lineage>
</organism>
<accession>A0A0G3X9Y4</accession>
<dbReference type="GO" id="GO:0005829">
    <property type="term" value="C:cytosol"/>
    <property type="evidence" value="ECO:0007669"/>
    <property type="project" value="TreeGrafter"/>
</dbReference>
<evidence type="ECO:0000256" key="2">
    <source>
        <dbReference type="ARBA" id="ARBA00022801"/>
    </source>
</evidence>
<feature type="domain" description="HotDog ACOT-type" evidence="5">
    <location>
        <begin position="156"/>
        <end position="268"/>
    </location>
</feature>
<dbReference type="KEGG" id="amx:AM2010_1083"/>
<gene>
    <name evidence="6" type="ORF">AM2010_1083</name>
</gene>
<dbReference type="InterPro" id="IPR029069">
    <property type="entry name" value="HotDog_dom_sf"/>
</dbReference>
<evidence type="ECO:0000256" key="4">
    <source>
        <dbReference type="SAM" id="MobiDB-lite"/>
    </source>
</evidence>
<dbReference type="Pfam" id="PF03061">
    <property type="entry name" value="4HBT"/>
    <property type="match status" value="2"/>
</dbReference>
<dbReference type="InterPro" id="IPR006683">
    <property type="entry name" value="Thioestr_dom"/>
</dbReference>
<evidence type="ECO:0000256" key="3">
    <source>
        <dbReference type="PROSITE-ProRule" id="PRU01106"/>
    </source>
</evidence>
<dbReference type="CDD" id="cd03442">
    <property type="entry name" value="BFIT_BACH"/>
    <property type="match status" value="2"/>
</dbReference>
<dbReference type="Gene3D" id="3.10.129.10">
    <property type="entry name" value="Hotdog Thioesterase"/>
    <property type="match status" value="2"/>
</dbReference>
<dbReference type="GO" id="GO:0052816">
    <property type="term" value="F:long-chain fatty acyl-CoA hydrolase activity"/>
    <property type="evidence" value="ECO:0007669"/>
    <property type="project" value="TreeGrafter"/>
</dbReference>
<evidence type="ECO:0000313" key="6">
    <source>
        <dbReference type="EMBL" id="AKM07158.1"/>
    </source>
</evidence>
<evidence type="ECO:0000256" key="1">
    <source>
        <dbReference type="ARBA" id="ARBA00010458"/>
    </source>
</evidence>
<sequence>MTLRTPKPGSTPPVSDDTGPTGHRYRPVQLIDMVFPGDTNHHGTLFGGVALAHMDKVAFLAASRHGRAPFVTASSEKIDFAAPAREGDMVEVTGRIVRVGSSSLDVEVELVAETPVTGERRMCTRGRFAMVARKGPDTRLPLPPMPSGTDGQDDHCDRALRLAEMVFPGQTNHYGTLYGGDALRMMGKAAFIAATRHVREVLVMASSDRIDFVAPIGEGDMIELVAEVKMTGRSSVRVAVELWSEALLTGERRHAATALFTLVSVGPDGRPLPLNTPSA</sequence>
<dbReference type="InterPro" id="IPR033120">
    <property type="entry name" value="HOTDOG_ACOT"/>
</dbReference>
<dbReference type="PATRIC" id="fig|543877.4.peg.1098"/>